<evidence type="ECO:0000256" key="2">
    <source>
        <dbReference type="ARBA" id="ARBA00023242"/>
    </source>
</evidence>
<dbReference type="OrthoDB" id="6365358at2759"/>
<dbReference type="InterPro" id="IPR051095">
    <property type="entry name" value="Dros_DevTransReg"/>
</dbReference>
<feature type="compositionally biased region" description="Acidic residues" evidence="3">
    <location>
        <begin position="238"/>
        <end position="248"/>
    </location>
</feature>
<evidence type="ECO:0000256" key="1">
    <source>
        <dbReference type="ARBA" id="ARBA00004123"/>
    </source>
</evidence>
<feature type="region of interest" description="Disordered" evidence="3">
    <location>
        <begin position="121"/>
        <end position="196"/>
    </location>
</feature>
<dbReference type="Gene3D" id="3.30.710.10">
    <property type="entry name" value="Potassium Channel Kv1.1, Chain A"/>
    <property type="match status" value="1"/>
</dbReference>
<dbReference type="SMART" id="SM00225">
    <property type="entry name" value="BTB"/>
    <property type="match status" value="1"/>
</dbReference>
<dbReference type="Proteomes" id="UP001151699">
    <property type="component" value="Chromosome X"/>
</dbReference>
<feature type="compositionally biased region" description="Polar residues" evidence="3">
    <location>
        <begin position="131"/>
        <end position="143"/>
    </location>
</feature>
<proteinExistence type="predicted"/>
<accession>A0A9Q0MZJ5</accession>
<dbReference type="InterPro" id="IPR011333">
    <property type="entry name" value="SKP1/BTB/POZ_sf"/>
</dbReference>
<reference evidence="5" key="1">
    <citation type="submission" date="2022-07" db="EMBL/GenBank/DDBJ databases">
        <authorList>
            <person name="Trinca V."/>
            <person name="Uliana J.V.C."/>
            <person name="Torres T.T."/>
            <person name="Ward R.J."/>
            <person name="Monesi N."/>
        </authorList>
    </citation>
    <scope>NUCLEOTIDE SEQUENCE</scope>
    <source>
        <strain evidence="5">HSMRA1968</strain>
        <tissue evidence="5">Whole embryos</tissue>
    </source>
</reference>
<dbReference type="GO" id="GO:0005634">
    <property type="term" value="C:nucleus"/>
    <property type="evidence" value="ECO:0007669"/>
    <property type="project" value="UniProtKB-SubCell"/>
</dbReference>
<comment type="caution">
    <text evidence="5">The sequence shown here is derived from an EMBL/GenBank/DDBJ whole genome shotgun (WGS) entry which is preliminary data.</text>
</comment>
<dbReference type="InterPro" id="IPR009057">
    <property type="entry name" value="Homeodomain-like_sf"/>
</dbReference>
<evidence type="ECO:0000259" key="4">
    <source>
        <dbReference type="PROSITE" id="PS50097"/>
    </source>
</evidence>
<evidence type="ECO:0000256" key="3">
    <source>
        <dbReference type="SAM" id="MobiDB-lite"/>
    </source>
</evidence>
<keyword evidence="6" id="KW-1185">Reference proteome</keyword>
<feature type="compositionally biased region" description="Low complexity" evidence="3">
    <location>
        <begin position="150"/>
        <end position="160"/>
    </location>
</feature>
<feature type="region of interest" description="Disordered" evidence="3">
    <location>
        <begin position="231"/>
        <end position="250"/>
    </location>
</feature>
<feature type="non-terminal residue" evidence="5">
    <location>
        <position position="1"/>
    </location>
</feature>
<dbReference type="Pfam" id="PF00651">
    <property type="entry name" value="BTB"/>
    <property type="match status" value="1"/>
</dbReference>
<keyword evidence="2" id="KW-0539">Nucleus</keyword>
<evidence type="ECO:0000313" key="5">
    <source>
        <dbReference type="EMBL" id="KAJ6640059.1"/>
    </source>
</evidence>
<dbReference type="GO" id="GO:0006357">
    <property type="term" value="P:regulation of transcription by RNA polymerase II"/>
    <property type="evidence" value="ECO:0007669"/>
    <property type="project" value="TreeGrafter"/>
</dbReference>
<dbReference type="SUPFAM" id="SSF46689">
    <property type="entry name" value="Homeodomain-like"/>
    <property type="match status" value="1"/>
</dbReference>
<dbReference type="CDD" id="cd18315">
    <property type="entry name" value="BTB_POZ_BAB-like"/>
    <property type="match status" value="1"/>
</dbReference>
<feature type="compositionally biased region" description="Polar residues" evidence="3">
    <location>
        <begin position="168"/>
        <end position="184"/>
    </location>
</feature>
<dbReference type="InterPro" id="IPR000210">
    <property type="entry name" value="BTB/POZ_dom"/>
</dbReference>
<feature type="domain" description="BTB" evidence="4">
    <location>
        <begin position="31"/>
        <end position="97"/>
    </location>
</feature>
<sequence length="420" mass="47909">MMPQQYCLRWKYHHSNLQNMFSQLLDRGCFCDVTLACEGQTLKAHRVVLCACSTFFDTILTNCSIEKDPIIIMKDCKFEDVKSLIEFMYKGEINVEHNNLASLLKTAEELRIKGLAEVSWRDEDTSDDQQKSGIKITNNNNNAYIERTTSHNNSSTDTNSQSIPLYLPNTSPVHNENGVQQIPSQKRKRGRPPLDGPFDSYSTPKIAHIESNASNFNSANLVSVMLDAENSMEKTNEDETCNESTTDMDCERELASPRVIPKIERPDTPTDDYNYYRGDTDVDGNCHDDMDYDDFKPPDMDASTSTTLTPQEQEEWKEVVKLNDYLLKGRRPQFWEESITKRVIEAIKTRDLEMKKAAELLGVSYGTLYGRYRETYGCLKHPYRIKEADIIGMLRRGNIAMPQAAELLKTSSANLIGLIE</sequence>
<dbReference type="PROSITE" id="PS50097">
    <property type="entry name" value="BTB"/>
    <property type="match status" value="1"/>
</dbReference>
<name>A0A9Q0MZJ5_9DIPT</name>
<gene>
    <name evidence="5" type="primary">ttk_6</name>
    <name evidence="5" type="ORF">Bhyg_12808</name>
</gene>
<evidence type="ECO:0000313" key="6">
    <source>
        <dbReference type="Proteomes" id="UP001151699"/>
    </source>
</evidence>
<dbReference type="AlphaFoldDB" id="A0A9Q0MZJ5"/>
<dbReference type="PANTHER" id="PTHR23110">
    <property type="entry name" value="BTB DOMAIN TRANSCRIPTION FACTOR"/>
    <property type="match status" value="1"/>
</dbReference>
<organism evidence="5 6">
    <name type="scientific">Pseudolycoriella hygida</name>
    <dbReference type="NCBI Taxonomy" id="35572"/>
    <lineage>
        <taxon>Eukaryota</taxon>
        <taxon>Metazoa</taxon>
        <taxon>Ecdysozoa</taxon>
        <taxon>Arthropoda</taxon>
        <taxon>Hexapoda</taxon>
        <taxon>Insecta</taxon>
        <taxon>Pterygota</taxon>
        <taxon>Neoptera</taxon>
        <taxon>Endopterygota</taxon>
        <taxon>Diptera</taxon>
        <taxon>Nematocera</taxon>
        <taxon>Sciaroidea</taxon>
        <taxon>Sciaridae</taxon>
        <taxon>Pseudolycoriella</taxon>
    </lineage>
</organism>
<protein>
    <submittedName>
        <fullName evidence="5">Protein tramtrack, alpha isoform</fullName>
    </submittedName>
</protein>
<dbReference type="PANTHER" id="PTHR23110:SF102">
    <property type="entry name" value="PIPSQUEAK, ISOFORM O"/>
    <property type="match status" value="1"/>
</dbReference>
<dbReference type="EMBL" id="WJQU01000003">
    <property type="protein sequence ID" value="KAJ6640059.1"/>
    <property type="molecule type" value="Genomic_DNA"/>
</dbReference>
<comment type="subcellular location">
    <subcellularLocation>
        <location evidence="1">Nucleus</location>
    </subcellularLocation>
</comment>
<dbReference type="SUPFAM" id="SSF54695">
    <property type="entry name" value="POZ domain"/>
    <property type="match status" value="1"/>
</dbReference>